<reference evidence="4" key="1">
    <citation type="submission" date="2021-06" db="EMBL/GenBank/DDBJ databases">
        <authorList>
            <person name="Kallberg Y."/>
            <person name="Tangrot J."/>
            <person name="Rosling A."/>
        </authorList>
    </citation>
    <scope>NUCLEOTIDE SEQUENCE</scope>
    <source>
        <strain evidence="4">BR232B</strain>
    </source>
</reference>
<comment type="similarity">
    <text evidence="1">Belongs to the TEL2 family.</text>
</comment>
<feature type="region of interest" description="Disordered" evidence="2">
    <location>
        <begin position="270"/>
        <end position="334"/>
    </location>
</feature>
<evidence type="ECO:0000256" key="2">
    <source>
        <dbReference type="SAM" id="MobiDB-lite"/>
    </source>
</evidence>
<dbReference type="GO" id="GO:0042162">
    <property type="term" value="F:telomeric DNA binding"/>
    <property type="evidence" value="ECO:0007669"/>
    <property type="project" value="TreeGrafter"/>
</dbReference>
<dbReference type="GO" id="GO:0006508">
    <property type="term" value="P:proteolysis"/>
    <property type="evidence" value="ECO:0007669"/>
    <property type="project" value="InterPro"/>
</dbReference>
<evidence type="ECO:0000256" key="1">
    <source>
        <dbReference type="ARBA" id="ARBA00006133"/>
    </source>
</evidence>
<dbReference type="PANTHER" id="PTHR15830">
    <property type="entry name" value="TELOMERE LENGTH REGULATION PROTEIN TEL2 FAMILY MEMBER"/>
    <property type="match status" value="1"/>
</dbReference>
<gene>
    <name evidence="4" type="ORF">PBRASI_LOCUS4872</name>
</gene>
<feature type="compositionally biased region" description="Basic and acidic residues" evidence="2">
    <location>
        <begin position="282"/>
        <end position="297"/>
    </location>
</feature>
<dbReference type="InterPro" id="IPR016024">
    <property type="entry name" value="ARM-type_fold"/>
</dbReference>
<evidence type="ECO:0000259" key="3">
    <source>
        <dbReference type="Pfam" id="PF10193"/>
    </source>
</evidence>
<sequence length="696" mass="78122">MAAANKTLDALLQSHLDVFRSAVPSQDYHTVHDSFEATFFSNDRDRADCESAWKDLEKVLSSISSTLIDDKSRCKVLKTAQLLKLIIGDTKGEQLAYLLKYKYFVGGVLFENSILRVLCCFLSWGTTINNVIGMEEKKGVVGKYRVDLSMDSELVQLLKTLLSAWSDPTFVKHGSTRSHLYLTNAILIIFGYLPKEVLIDTGTSKILATGVTHWLGGSFAESRKIGMVTAETLSQLTDNPDKVLDFGLASDDEFVNQLRIISKARDAFVEEANDDEDEENEENKKEEAMEEIKEENRQTASKQIISPVNTSTHTTAKSGSRIQQIPDSDDEDDFVPYPMEEESDSENSDVEFSLREKGKKIAVPVYLRDLIAYLKSHEEPNKIEIGLKHASELICKKSTFGTELDEHAIDLAAALMSIQDSYKIKDFEESRNAALVALGCGSPKIVIPYLIQYLVEKQLSIAQRFTILDVIAKCARGISGIESQESTSADGKYALNTVRRQPTGDSLDAIQQLSVPVGKITRISKRPQIEVARAKSVGVNRFDELAYKTFFAPLATGWWSWARDRNRTQFMYEPLLIQKIITTLAVIVECSKNCLSLSIIVREFWDLILSLRYYSDPIVQGSILYSLSIILSMVAKRDIAESHGKELVESQEWVTSIFEKSEDEKLRSMAVLILVRIKNIVGEYQRLLIGELLPVV</sequence>
<name>A0A9N9B0E2_9GLOM</name>
<dbReference type="PROSITE" id="PS00141">
    <property type="entry name" value="ASP_PROTEASE"/>
    <property type="match status" value="1"/>
</dbReference>
<accession>A0A9N9B0E2</accession>
<feature type="compositionally biased region" description="Acidic residues" evidence="2">
    <location>
        <begin position="270"/>
        <end position="281"/>
    </location>
</feature>
<protein>
    <submittedName>
        <fullName evidence="4">345_t:CDS:1</fullName>
    </submittedName>
</protein>
<feature type="domain" description="Telomere length regulation protein conserved" evidence="3">
    <location>
        <begin position="364"/>
        <end position="475"/>
    </location>
</feature>
<dbReference type="InterPro" id="IPR019337">
    <property type="entry name" value="Telomere_length_regulation_dom"/>
</dbReference>
<proteinExistence type="inferred from homology"/>
<organism evidence="4 5">
    <name type="scientific">Paraglomus brasilianum</name>
    <dbReference type="NCBI Taxonomy" id="144538"/>
    <lineage>
        <taxon>Eukaryota</taxon>
        <taxon>Fungi</taxon>
        <taxon>Fungi incertae sedis</taxon>
        <taxon>Mucoromycota</taxon>
        <taxon>Glomeromycotina</taxon>
        <taxon>Glomeromycetes</taxon>
        <taxon>Paraglomerales</taxon>
        <taxon>Paraglomeraceae</taxon>
        <taxon>Paraglomus</taxon>
    </lineage>
</organism>
<dbReference type="AlphaFoldDB" id="A0A9N9B0E2"/>
<dbReference type="GO" id="GO:0005829">
    <property type="term" value="C:cytosol"/>
    <property type="evidence" value="ECO:0007669"/>
    <property type="project" value="TreeGrafter"/>
</dbReference>
<dbReference type="InterPro" id="IPR051970">
    <property type="entry name" value="TEL2_Regulation"/>
</dbReference>
<dbReference type="EMBL" id="CAJVPI010000530">
    <property type="protein sequence ID" value="CAG8546693.1"/>
    <property type="molecule type" value="Genomic_DNA"/>
</dbReference>
<dbReference type="PANTHER" id="PTHR15830:SF10">
    <property type="entry name" value="TELOMERE LENGTH REGULATION PROTEIN TEL2 HOMOLOG"/>
    <property type="match status" value="1"/>
</dbReference>
<dbReference type="InterPro" id="IPR038528">
    <property type="entry name" value="TEL2_C_sf"/>
</dbReference>
<dbReference type="Pfam" id="PF10193">
    <property type="entry name" value="Telomere_reg-2"/>
    <property type="match status" value="1"/>
</dbReference>
<dbReference type="GO" id="GO:0004190">
    <property type="term" value="F:aspartic-type endopeptidase activity"/>
    <property type="evidence" value="ECO:0007669"/>
    <property type="project" value="InterPro"/>
</dbReference>
<dbReference type="Gene3D" id="1.25.40.720">
    <property type="entry name" value="Telomere length regulation protein 2, C-terminal domain"/>
    <property type="match status" value="2"/>
</dbReference>
<dbReference type="GO" id="GO:0051083">
    <property type="term" value="P:'de novo' cotranslational protein folding"/>
    <property type="evidence" value="ECO:0007669"/>
    <property type="project" value="TreeGrafter"/>
</dbReference>
<dbReference type="GO" id="GO:0051879">
    <property type="term" value="F:Hsp90 protein binding"/>
    <property type="evidence" value="ECO:0007669"/>
    <property type="project" value="TreeGrafter"/>
</dbReference>
<feature type="compositionally biased region" description="Polar residues" evidence="2">
    <location>
        <begin position="298"/>
        <end position="326"/>
    </location>
</feature>
<dbReference type="InterPro" id="IPR001969">
    <property type="entry name" value="Aspartic_peptidase_AS"/>
</dbReference>
<keyword evidence="5" id="KW-1185">Reference proteome</keyword>
<comment type="caution">
    <text evidence="4">The sequence shown here is derived from an EMBL/GenBank/DDBJ whole genome shotgun (WGS) entry which is preliminary data.</text>
</comment>
<evidence type="ECO:0000313" key="4">
    <source>
        <dbReference type="EMBL" id="CAG8546693.1"/>
    </source>
</evidence>
<dbReference type="SUPFAM" id="SSF48371">
    <property type="entry name" value="ARM repeat"/>
    <property type="match status" value="1"/>
</dbReference>
<dbReference type="Proteomes" id="UP000789739">
    <property type="component" value="Unassembled WGS sequence"/>
</dbReference>
<evidence type="ECO:0000313" key="5">
    <source>
        <dbReference type="Proteomes" id="UP000789739"/>
    </source>
</evidence>
<dbReference type="OrthoDB" id="10258062at2759"/>